<sequence length="222" mass="25168">MPFDADRRQLRRRLRARRRSLGAQAQRIAARRLARRLLAEPRLRHVRHLALYLPSDGEIDPTPLIALLARRGVRIYLPVLRPLVENRLWFVRLTRRTRLAPNRFGIAEPQTRASAHPARRLPAWALGAVLLPLVGFDARGERLGMGGGFYDRSLGFVRRGVGRRPRLYGLAHALQQVERLPVAPWDVPLDAVVSDAGRVVPSHRMKPETARNDDRNAKRAGG</sequence>
<dbReference type="InterPro" id="IPR037171">
    <property type="entry name" value="NagB/RpiA_transferase-like"/>
</dbReference>
<dbReference type="NCBIfam" id="TIGR02727">
    <property type="entry name" value="MTHFS_bact"/>
    <property type="match status" value="1"/>
</dbReference>
<keyword evidence="5" id="KW-0479">Metal-binding</keyword>
<evidence type="ECO:0000256" key="3">
    <source>
        <dbReference type="ARBA" id="ARBA00022840"/>
    </source>
</evidence>
<dbReference type="GO" id="GO:0046872">
    <property type="term" value="F:metal ion binding"/>
    <property type="evidence" value="ECO:0007669"/>
    <property type="project" value="UniProtKB-KW"/>
</dbReference>
<evidence type="ECO:0000256" key="1">
    <source>
        <dbReference type="ARBA" id="ARBA00010638"/>
    </source>
</evidence>
<dbReference type="GO" id="GO:0009396">
    <property type="term" value="P:folic acid-containing compound biosynthetic process"/>
    <property type="evidence" value="ECO:0007669"/>
    <property type="project" value="TreeGrafter"/>
</dbReference>
<feature type="compositionally biased region" description="Basic and acidic residues" evidence="6">
    <location>
        <begin position="205"/>
        <end position="222"/>
    </location>
</feature>
<evidence type="ECO:0000313" key="8">
    <source>
        <dbReference type="Proteomes" id="UP000077875"/>
    </source>
</evidence>
<evidence type="ECO:0000256" key="2">
    <source>
        <dbReference type="ARBA" id="ARBA00022741"/>
    </source>
</evidence>
<feature type="binding site" evidence="4">
    <location>
        <begin position="7"/>
        <end position="11"/>
    </location>
    <ligand>
        <name>ATP</name>
        <dbReference type="ChEBI" id="CHEBI:30616"/>
    </ligand>
</feature>
<dbReference type="InterPro" id="IPR002698">
    <property type="entry name" value="FTHF_cligase"/>
</dbReference>
<dbReference type="AlphaFoldDB" id="A0A172YKF6"/>
<keyword evidence="5" id="KW-0460">Magnesium</keyword>
<feature type="region of interest" description="Disordered" evidence="6">
    <location>
        <begin position="200"/>
        <end position="222"/>
    </location>
</feature>
<dbReference type="GO" id="GO:0030272">
    <property type="term" value="F:5-formyltetrahydrofolate cyclo-ligase activity"/>
    <property type="evidence" value="ECO:0007669"/>
    <property type="project" value="UniProtKB-EC"/>
</dbReference>
<evidence type="ECO:0000313" key="7">
    <source>
        <dbReference type="EMBL" id="ANF59465.1"/>
    </source>
</evidence>
<dbReference type="GO" id="GO:0035999">
    <property type="term" value="P:tetrahydrofolate interconversion"/>
    <property type="evidence" value="ECO:0007669"/>
    <property type="project" value="TreeGrafter"/>
</dbReference>
<proteinExistence type="inferred from homology"/>
<evidence type="ECO:0000256" key="6">
    <source>
        <dbReference type="SAM" id="MobiDB-lite"/>
    </source>
</evidence>
<accession>A0A172YKF6</accession>
<feature type="binding site" evidence="4">
    <location>
        <position position="53"/>
    </location>
    <ligand>
        <name>substrate</name>
    </ligand>
</feature>
<comment type="similarity">
    <text evidence="1 5">Belongs to the 5-formyltetrahydrofolate cyclo-ligase family.</text>
</comment>
<dbReference type="SUPFAM" id="SSF100950">
    <property type="entry name" value="NagB/RpiA/CoA transferase-like"/>
    <property type="match status" value="1"/>
</dbReference>
<evidence type="ECO:0000256" key="5">
    <source>
        <dbReference type="RuleBase" id="RU361279"/>
    </source>
</evidence>
<gene>
    <name evidence="7" type="ORF">A5892_03390</name>
</gene>
<dbReference type="PANTHER" id="PTHR23407">
    <property type="entry name" value="ATPASE INHIBITOR/5-FORMYLTETRAHYDROFOLATE CYCLO-LIGASE"/>
    <property type="match status" value="1"/>
</dbReference>
<feature type="binding site" evidence="4">
    <location>
        <begin position="142"/>
        <end position="150"/>
    </location>
    <ligand>
        <name>ATP</name>
        <dbReference type="ChEBI" id="CHEBI:30616"/>
    </ligand>
</feature>
<keyword evidence="8" id="KW-1185">Reference proteome</keyword>
<dbReference type="EMBL" id="CP015243">
    <property type="protein sequence ID" value="ANF59465.1"/>
    <property type="molecule type" value="Genomic_DNA"/>
</dbReference>
<dbReference type="PIRSF" id="PIRSF006806">
    <property type="entry name" value="FTHF_cligase"/>
    <property type="match status" value="1"/>
</dbReference>
<dbReference type="EC" id="6.3.3.2" evidence="5"/>
<dbReference type="GO" id="GO:0005524">
    <property type="term" value="F:ATP binding"/>
    <property type="evidence" value="ECO:0007669"/>
    <property type="project" value="UniProtKB-KW"/>
</dbReference>
<dbReference type="Gene3D" id="3.40.50.10420">
    <property type="entry name" value="NagB/RpiA/CoA transferase-like"/>
    <property type="match status" value="1"/>
</dbReference>
<dbReference type="PANTHER" id="PTHR23407:SF1">
    <property type="entry name" value="5-FORMYLTETRAHYDROFOLATE CYCLO-LIGASE"/>
    <property type="match status" value="1"/>
</dbReference>
<comment type="cofactor">
    <cofactor evidence="5">
        <name>Mg(2+)</name>
        <dbReference type="ChEBI" id="CHEBI:18420"/>
    </cofactor>
</comment>
<reference evidence="7 8" key="1">
    <citation type="submission" date="2016-04" db="EMBL/GenBank/DDBJ databases">
        <title>Complete Genome Sequence of Halotalea alkalilenta IHB B 13600.</title>
        <authorList>
            <person name="Swarnkar M.K."/>
            <person name="Sharma A."/>
            <person name="Kaushal K."/>
            <person name="Soni R."/>
            <person name="Rana S."/>
            <person name="Singh A.K."/>
            <person name="Gulati A."/>
        </authorList>
    </citation>
    <scope>NUCLEOTIDE SEQUENCE [LARGE SCALE GENOMIC DNA]</scope>
    <source>
        <strain evidence="7 8">IHB B 13600</strain>
    </source>
</reference>
<name>A0A172YKF6_9GAMM</name>
<dbReference type="InterPro" id="IPR024185">
    <property type="entry name" value="FTHF_cligase-like_sf"/>
</dbReference>
<keyword evidence="3 4" id="KW-0067">ATP-binding</keyword>
<organism evidence="7 8">
    <name type="scientific">Halotalea alkalilenta</name>
    <dbReference type="NCBI Taxonomy" id="376489"/>
    <lineage>
        <taxon>Bacteria</taxon>
        <taxon>Pseudomonadati</taxon>
        <taxon>Pseudomonadota</taxon>
        <taxon>Gammaproteobacteria</taxon>
        <taxon>Oceanospirillales</taxon>
        <taxon>Halomonadaceae</taxon>
        <taxon>Halotalea</taxon>
    </lineage>
</organism>
<feature type="binding site" evidence="4">
    <location>
        <position position="58"/>
    </location>
    <ligand>
        <name>substrate</name>
    </ligand>
</feature>
<dbReference type="STRING" id="376489.A5892_03390"/>
<evidence type="ECO:0000256" key="4">
    <source>
        <dbReference type="PIRSR" id="PIRSR006806-1"/>
    </source>
</evidence>
<keyword evidence="7" id="KW-0436">Ligase</keyword>
<keyword evidence="2 4" id="KW-0547">Nucleotide-binding</keyword>
<dbReference type="KEGG" id="haa:A5892_03390"/>
<dbReference type="Pfam" id="PF01812">
    <property type="entry name" value="5-FTHF_cyc-lig"/>
    <property type="match status" value="1"/>
</dbReference>
<protein>
    <recommendedName>
        <fullName evidence="5">5-formyltetrahydrofolate cyclo-ligase</fullName>
        <ecNumber evidence="5">6.3.3.2</ecNumber>
    </recommendedName>
</protein>
<dbReference type="Proteomes" id="UP000077875">
    <property type="component" value="Chromosome"/>
</dbReference>
<comment type="catalytic activity">
    <reaction evidence="5">
        <text>(6S)-5-formyl-5,6,7,8-tetrahydrofolate + ATP = (6R)-5,10-methenyltetrahydrofolate + ADP + phosphate</text>
        <dbReference type="Rhea" id="RHEA:10488"/>
        <dbReference type="ChEBI" id="CHEBI:30616"/>
        <dbReference type="ChEBI" id="CHEBI:43474"/>
        <dbReference type="ChEBI" id="CHEBI:57455"/>
        <dbReference type="ChEBI" id="CHEBI:57457"/>
        <dbReference type="ChEBI" id="CHEBI:456216"/>
        <dbReference type="EC" id="6.3.3.2"/>
    </reaction>
</comment>